<feature type="chain" id="PRO_5025578926" evidence="1">
    <location>
        <begin position="23"/>
        <end position="47"/>
    </location>
</feature>
<reference evidence="2" key="1">
    <citation type="submission" date="2025-08" db="UniProtKB">
        <authorList>
            <consortium name="Ensembl"/>
        </authorList>
    </citation>
    <scope>IDENTIFICATION</scope>
</reference>
<gene>
    <name evidence="2" type="primary">SPINK14</name>
</gene>
<protein>
    <submittedName>
        <fullName evidence="2">Serine peptidase inhibitor Kazal type 14 (putative)</fullName>
    </submittedName>
</protein>
<name>A0A667GV70_LYNCA</name>
<evidence type="ECO:0000313" key="2">
    <source>
        <dbReference type="Ensembl" id="ENSLCNP00005002805.1"/>
    </source>
</evidence>
<reference evidence="2" key="2">
    <citation type="submission" date="2025-09" db="UniProtKB">
        <authorList>
            <consortium name="Ensembl"/>
        </authorList>
    </citation>
    <scope>IDENTIFICATION</scope>
</reference>
<evidence type="ECO:0000313" key="3">
    <source>
        <dbReference type="Proteomes" id="UP000472241"/>
    </source>
</evidence>
<sequence length="47" mass="5440">MTKCHPVFCSLLFFILIHGALPSVLEPRHWWPPHGAVKEISWEDVSK</sequence>
<accession>A0A667GV70</accession>
<dbReference type="AlphaFoldDB" id="A0A667GV70"/>
<evidence type="ECO:0000256" key="1">
    <source>
        <dbReference type="SAM" id="SignalP"/>
    </source>
</evidence>
<keyword evidence="1" id="KW-0732">Signal</keyword>
<dbReference type="Ensembl" id="ENSLCNT00005003216.1">
    <property type="protein sequence ID" value="ENSLCNP00005002805.1"/>
    <property type="gene ID" value="ENSLCNG00005001990.1"/>
</dbReference>
<organism evidence="2 3">
    <name type="scientific">Lynx canadensis</name>
    <name type="common">Canada lynx</name>
    <name type="synonym">Felis canadensis</name>
    <dbReference type="NCBI Taxonomy" id="61383"/>
    <lineage>
        <taxon>Eukaryota</taxon>
        <taxon>Metazoa</taxon>
        <taxon>Chordata</taxon>
        <taxon>Craniata</taxon>
        <taxon>Vertebrata</taxon>
        <taxon>Euteleostomi</taxon>
        <taxon>Mammalia</taxon>
        <taxon>Eutheria</taxon>
        <taxon>Laurasiatheria</taxon>
        <taxon>Carnivora</taxon>
        <taxon>Feliformia</taxon>
        <taxon>Felidae</taxon>
        <taxon>Felinae</taxon>
        <taxon>Lynx</taxon>
    </lineage>
</organism>
<proteinExistence type="predicted"/>
<dbReference type="Proteomes" id="UP000472241">
    <property type="component" value="Unplaced"/>
</dbReference>
<feature type="signal peptide" evidence="1">
    <location>
        <begin position="1"/>
        <end position="22"/>
    </location>
</feature>
<keyword evidence="3" id="KW-1185">Reference proteome</keyword>